<reference evidence="2" key="1">
    <citation type="submission" date="2020-11" db="EMBL/GenBank/DDBJ databases">
        <authorList>
            <consortium name="DOE Joint Genome Institute"/>
            <person name="Ahrendt S."/>
            <person name="Riley R."/>
            <person name="Andreopoulos W."/>
            <person name="Labutti K."/>
            <person name="Pangilinan J."/>
            <person name="Ruiz-Duenas F.J."/>
            <person name="Barrasa J.M."/>
            <person name="Sanchez-Garcia M."/>
            <person name="Camarero S."/>
            <person name="Miyauchi S."/>
            <person name="Serrano A."/>
            <person name="Linde D."/>
            <person name="Babiker R."/>
            <person name="Drula E."/>
            <person name="Ayuso-Fernandez I."/>
            <person name="Pacheco R."/>
            <person name="Padilla G."/>
            <person name="Ferreira P."/>
            <person name="Barriuso J."/>
            <person name="Kellner H."/>
            <person name="Castanera R."/>
            <person name="Alfaro M."/>
            <person name="Ramirez L."/>
            <person name="Pisabarro A.G."/>
            <person name="Kuo A."/>
            <person name="Tritt A."/>
            <person name="Lipzen A."/>
            <person name="He G."/>
            <person name="Yan M."/>
            <person name="Ng V."/>
            <person name="Cullen D."/>
            <person name="Martin F."/>
            <person name="Rosso M.-N."/>
            <person name="Henrissat B."/>
            <person name="Hibbett D."/>
            <person name="Martinez A.T."/>
            <person name="Grigoriev I.V."/>
        </authorList>
    </citation>
    <scope>NUCLEOTIDE SEQUENCE</scope>
    <source>
        <strain evidence="2">AH 40177</strain>
    </source>
</reference>
<accession>A0A9P5U5K7</accession>
<proteinExistence type="predicted"/>
<dbReference type="AlphaFoldDB" id="A0A9P5U5K7"/>
<evidence type="ECO:0000313" key="3">
    <source>
        <dbReference type="Proteomes" id="UP000772434"/>
    </source>
</evidence>
<dbReference type="Proteomes" id="UP000772434">
    <property type="component" value="Unassembled WGS sequence"/>
</dbReference>
<dbReference type="OrthoDB" id="1741717at2759"/>
<gene>
    <name evidence="2" type="ORF">BDP27DRAFT_977768</name>
</gene>
<feature type="region of interest" description="Disordered" evidence="1">
    <location>
        <begin position="1"/>
        <end position="28"/>
    </location>
</feature>
<feature type="compositionally biased region" description="Basic and acidic residues" evidence="1">
    <location>
        <begin position="1"/>
        <end position="15"/>
    </location>
</feature>
<organism evidence="2 3">
    <name type="scientific">Rhodocollybia butyracea</name>
    <dbReference type="NCBI Taxonomy" id="206335"/>
    <lineage>
        <taxon>Eukaryota</taxon>
        <taxon>Fungi</taxon>
        <taxon>Dikarya</taxon>
        <taxon>Basidiomycota</taxon>
        <taxon>Agaricomycotina</taxon>
        <taxon>Agaricomycetes</taxon>
        <taxon>Agaricomycetidae</taxon>
        <taxon>Agaricales</taxon>
        <taxon>Marasmiineae</taxon>
        <taxon>Omphalotaceae</taxon>
        <taxon>Rhodocollybia</taxon>
    </lineage>
</organism>
<dbReference type="EMBL" id="JADNRY010000081">
    <property type="protein sequence ID" value="KAF9066827.1"/>
    <property type="molecule type" value="Genomic_DNA"/>
</dbReference>
<protein>
    <submittedName>
        <fullName evidence="2">Uncharacterized protein</fullName>
    </submittedName>
</protein>
<name>A0A9P5U5K7_9AGAR</name>
<keyword evidence="3" id="KW-1185">Reference proteome</keyword>
<evidence type="ECO:0000256" key="1">
    <source>
        <dbReference type="SAM" id="MobiDB-lite"/>
    </source>
</evidence>
<comment type="caution">
    <text evidence="2">The sequence shown here is derived from an EMBL/GenBank/DDBJ whole genome shotgun (WGS) entry which is preliminary data.</text>
</comment>
<evidence type="ECO:0000313" key="2">
    <source>
        <dbReference type="EMBL" id="KAF9066827.1"/>
    </source>
</evidence>
<sequence length="358" mass="39207">MEDNGHFIRTRERKITPAIDEDSPQNDNNAIDLSEGKWCRVCGLGLWAHGAPGLEYMKTEAQLITAAAQARSAEKDKPVLPRIRLKLMSGKVVGRSGPSLPPPPRPPPFQCQIVVKMLQLLKMPVVDIHRIFVPRIQNEPTPSTSLLNPHQLPPWSSRAPRLVKDDPTIVSAVDPHFTLGVWSLVNSLQLPYFAPPSPLVPFPLDTTGVDATDVNANLAPHALLALATRQFIRVLIREAQEVEKRDKELGVGFLFESHNRDVSLLASAPPTRKYNKTGAASVAGRKGKEKEKLKIESIKVLTPMHIITGVVSNYVRATALSSMSSEGRFGSNEGSVGIAIFGCLSRIGIGIEEKQLEK</sequence>